<comment type="caution">
    <text evidence="1">The sequence shown here is derived from an EMBL/GenBank/DDBJ whole genome shotgun (WGS) entry which is preliminary data.</text>
</comment>
<organism evidence="1 2">
    <name type="scientific">Microscilla marina ATCC 23134</name>
    <dbReference type="NCBI Taxonomy" id="313606"/>
    <lineage>
        <taxon>Bacteria</taxon>
        <taxon>Pseudomonadati</taxon>
        <taxon>Bacteroidota</taxon>
        <taxon>Cytophagia</taxon>
        <taxon>Cytophagales</taxon>
        <taxon>Microscillaceae</taxon>
        <taxon>Microscilla</taxon>
    </lineage>
</organism>
<reference evidence="1 2" key="1">
    <citation type="submission" date="2007-01" db="EMBL/GenBank/DDBJ databases">
        <authorList>
            <person name="Haygood M."/>
            <person name="Podell S."/>
            <person name="Anderson C."/>
            <person name="Hopkinson B."/>
            <person name="Roe K."/>
            <person name="Barbeau K."/>
            <person name="Gaasterland T."/>
            <person name="Ferriera S."/>
            <person name="Johnson J."/>
            <person name="Kravitz S."/>
            <person name="Beeson K."/>
            <person name="Sutton G."/>
            <person name="Rogers Y.-H."/>
            <person name="Friedman R."/>
            <person name="Frazier M."/>
            <person name="Venter J.C."/>
        </authorList>
    </citation>
    <scope>NUCLEOTIDE SEQUENCE [LARGE SCALE GENOMIC DNA]</scope>
    <source>
        <strain evidence="1 2">ATCC 23134</strain>
    </source>
</reference>
<accession>A1ZTQ4</accession>
<evidence type="ECO:0008006" key="3">
    <source>
        <dbReference type="Google" id="ProtNLM"/>
    </source>
</evidence>
<sequence length="117" mass="13688">MIIIRWQPSTAGLDEETLKSEIKKSLDFILVHKPQRILIDSSNFNFVIAPELQEWFDNEVFIIYPKANVKRKAFLVTSDIFAQVSLQQHINDAKHQTFESAFFDSEEQAMSWLKQEV</sequence>
<evidence type="ECO:0000313" key="2">
    <source>
        <dbReference type="Proteomes" id="UP000004095"/>
    </source>
</evidence>
<keyword evidence="2" id="KW-1185">Reference proteome</keyword>
<dbReference type="Proteomes" id="UP000004095">
    <property type="component" value="Unassembled WGS sequence"/>
</dbReference>
<proteinExistence type="predicted"/>
<name>A1ZTQ4_MICM2</name>
<protein>
    <recommendedName>
        <fullName evidence="3">STAS/SEC14 domain-containing protein</fullName>
    </recommendedName>
</protein>
<gene>
    <name evidence="1" type="ORF">M23134_01637</name>
</gene>
<dbReference type="AlphaFoldDB" id="A1ZTQ4"/>
<dbReference type="EMBL" id="AAWS01000036">
    <property type="protein sequence ID" value="EAY26314.1"/>
    <property type="molecule type" value="Genomic_DNA"/>
</dbReference>
<evidence type="ECO:0000313" key="1">
    <source>
        <dbReference type="EMBL" id="EAY26314.1"/>
    </source>
</evidence>